<dbReference type="GeneID" id="18560755"/>
<dbReference type="OrthoDB" id="19093at10239"/>
<sequence length="131" mass="13772">MSEQFGDQVVAIVTVAPTGSPGWGGLKSKSRTAVRVPGCHFRPAGASETPDAQTNVATEFWKLTAPPVAAVLAANASGELLYDGSEHPELLNPESSAGRAATFQIEGPIMPKYDDGSEVHHVTIMCKRQIG</sequence>
<organism evidence="1 2">
    <name type="scientific">Mycobacterium phage Babsiella</name>
    <dbReference type="NCBI Taxonomy" id="2902842"/>
    <lineage>
        <taxon>Viruses</taxon>
        <taxon>Duplodnaviria</taxon>
        <taxon>Heunggongvirae</taxon>
        <taxon>Uroviricota</taxon>
        <taxon>Caudoviricetes</taxon>
        <taxon>Chebruvirinae</taxon>
        <taxon>Brujitavirus</taxon>
        <taxon>Brujitavirus babsiella</taxon>
    </lineage>
</organism>
<gene>
    <name evidence="1" type="primary">10</name>
    <name evidence="1" type="ORF">BABSIELLA_10</name>
</gene>
<proteinExistence type="predicted"/>
<dbReference type="Proteomes" id="UP000005654">
    <property type="component" value="Segment"/>
</dbReference>
<name>G8I6P3_9CAUD</name>
<dbReference type="RefSeq" id="YP_009013027.1">
    <property type="nucleotide sequence ID" value="NC_023697.1"/>
</dbReference>
<reference evidence="1 2" key="1">
    <citation type="journal article" date="2012" name="J. Virol.">
        <title>Complete Genome Sequences of 138 Mycobacteriophages.</title>
        <authorList>
            <consortium name="the Science Education Alliance Phage Hunters Advancing Genomics and Evolutionary Science Program"/>
            <consortium name="the KwaZulu-Natal Research Institute for Tuberculosis and HIV Mycobacterial Genetics Course Students"/>
            <consortium name="the Phage Hunters Integrating Research and Education Program"/>
            <person name="Hatfull G.F."/>
        </authorList>
    </citation>
    <scope>NUCLEOTIDE SEQUENCE [LARGE SCALE GENOMIC DNA]</scope>
</reference>
<accession>G8I6P3</accession>
<evidence type="ECO:0000313" key="2">
    <source>
        <dbReference type="Proteomes" id="UP000005654"/>
    </source>
</evidence>
<protein>
    <submittedName>
        <fullName evidence="1">Head-to-tail stopper</fullName>
    </submittedName>
</protein>
<dbReference type="EMBL" id="JN699001">
    <property type="protein sequence ID" value="AER48387.1"/>
    <property type="molecule type" value="Genomic_DNA"/>
</dbReference>
<dbReference type="KEGG" id="vg:18560755"/>
<evidence type="ECO:0000313" key="1">
    <source>
        <dbReference type="EMBL" id="AER48387.1"/>
    </source>
</evidence>
<keyword evidence="2" id="KW-1185">Reference proteome</keyword>